<dbReference type="AlphaFoldDB" id="A0A6I4MDV9"/>
<evidence type="ECO:0000256" key="1">
    <source>
        <dbReference type="SAM" id="MobiDB-lite"/>
    </source>
</evidence>
<organism evidence="2 3">
    <name type="scientific">Actinomadura physcomitrii</name>
    <dbReference type="NCBI Taxonomy" id="2650748"/>
    <lineage>
        <taxon>Bacteria</taxon>
        <taxon>Bacillati</taxon>
        <taxon>Actinomycetota</taxon>
        <taxon>Actinomycetes</taxon>
        <taxon>Streptosporangiales</taxon>
        <taxon>Thermomonosporaceae</taxon>
        <taxon>Actinomadura</taxon>
    </lineage>
</organism>
<comment type="caution">
    <text evidence="2">The sequence shown here is derived from an EMBL/GenBank/DDBJ whole genome shotgun (WGS) entry which is preliminary data.</text>
</comment>
<feature type="region of interest" description="Disordered" evidence="1">
    <location>
        <begin position="38"/>
        <end position="62"/>
    </location>
</feature>
<name>A0A6I4MDV9_9ACTN</name>
<protein>
    <submittedName>
        <fullName evidence="2">Uncharacterized protein</fullName>
    </submittedName>
</protein>
<dbReference type="Proteomes" id="UP000462055">
    <property type="component" value="Unassembled WGS sequence"/>
</dbReference>
<evidence type="ECO:0000313" key="2">
    <source>
        <dbReference type="EMBL" id="MWA03893.1"/>
    </source>
</evidence>
<accession>A0A6I4MDV9</accession>
<dbReference type="RefSeq" id="WP_151596430.1">
    <property type="nucleotide sequence ID" value="NZ_WBMS02000023.1"/>
</dbReference>
<evidence type="ECO:0000313" key="3">
    <source>
        <dbReference type="Proteomes" id="UP000462055"/>
    </source>
</evidence>
<dbReference type="EMBL" id="WBMS02000023">
    <property type="protein sequence ID" value="MWA03893.1"/>
    <property type="molecule type" value="Genomic_DNA"/>
</dbReference>
<reference evidence="2" key="1">
    <citation type="submission" date="2019-12" db="EMBL/GenBank/DDBJ databases">
        <title>Actinomadura physcomitrii sp. nov., a novel actinomycete isolated from moss [Physcomitrium sphaericum (Ludw) Fuernr].</title>
        <authorList>
            <person name="Zhuang X."/>
        </authorList>
    </citation>
    <scope>NUCLEOTIDE SEQUENCE [LARGE SCALE GENOMIC DNA]</scope>
    <source>
        <strain evidence="2">LD22</strain>
    </source>
</reference>
<sequence>MYHHDIMRSIMQERARERRAEARAARNAALARRAREFWEDRAQRGARPVRRPSGRRGAAPAG</sequence>
<gene>
    <name evidence="2" type="ORF">F8568_026615</name>
</gene>
<proteinExistence type="predicted"/>
<keyword evidence="3" id="KW-1185">Reference proteome</keyword>